<feature type="domain" description="F-box" evidence="2">
    <location>
        <begin position="7"/>
        <end position="53"/>
    </location>
</feature>
<feature type="compositionally biased region" description="Acidic residues" evidence="1">
    <location>
        <begin position="370"/>
        <end position="382"/>
    </location>
</feature>
<organism evidence="3 4">
    <name type="scientific">Ceutorhynchus assimilis</name>
    <name type="common">cabbage seed weevil</name>
    <dbReference type="NCBI Taxonomy" id="467358"/>
    <lineage>
        <taxon>Eukaryota</taxon>
        <taxon>Metazoa</taxon>
        <taxon>Ecdysozoa</taxon>
        <taxon>Arthropoda</taxon>
        <taxon>Hexapoda</taxon>
        <taxon>Insecta</taxon>
        <taxon>Pterygota</taxon>
        <taxon>Neoptera</taxon>
        <taxon>Endopterygota</taxon>
        <taxon>Coleoptera</taxon>
        <taxon>Polyphaga</taxon>
        <taxon>Cucujiformia</taxon>
        <taxon>Curculionidae</taxon>
        <taxon>Ceutorhynchinae</taxon>
        <taxon>Ceutorhynchus</taxon>
    </lineage>
</organism>
<dbReference type="Gene3D" id="1.20.1280.50">
    <property type="match status" value="1"/>
</dbReference>
<dbReference type="EMBL" id="OU892282">
    <property type="protein sequence ID" value="CAG9770240.1"/>
    <property type="molecule type" value="Genomic_DNA"/>
</dbReference>
<proteinExistence type="predicted"/>
<evidence type="ECO:0000259" key="2">
    <source>
        <dbReference type="PROSITE" id="PS50181"/>
    </source>
</evidence>
<gene>
    <name evidence="3" type="ORF">CEUTPL_LOCUS10695</name>
</gene>
<evidence type="ECO:0000256" key="1">
    <source>
        <dbReference type="SAM" id="MobiDB-lite"/>
    </source>
</evidence>
<dbReference type="Proteomes" id="UP001152799">
    <property type="component" value="Chromosome 6"/>
</dbReference>
<evidence type="ECO:0000313" key="3">
    <source>
        <dbReference type="EMBL" id="CAG9770240.1"/>
    </source>
</evidence>
<accession>A0A9N9MSR6</accession>
<dbReference type="Pfam" id="PF00646">
    <property type="entry name" value="F-box"/>
    <property type="match status" value="1"/>
</dbReference>
<keyword evidence="4" id="KW-1185">Reference proteome</keyword>
<dbReference type="SMART" id="SM00256">
    <property type="entry name" value="FBOX"/>
    <property type="match status" value="1"/>
</dbReference>
<dbReference type="SUPFAM" id="SSF81383">
    <property type="entry name" value="F-box domain"/>
    <property type="match status" value="1"/>
</dbReference>
<feature type="compositionally biased region" description="Pro residues" evidence="1">
    <location>
        <begin position="430"/>
        <end position="441"/>
    </location>
</feature>
<dbReference type="PROSITE" id="PS50181">
    <property type="entry name" value="FBOX"/>
    <property type="match status" value="1"/>
</dbReference>
<dbReference type="AlphaFoldDB" id="A0A9N9MSR6"/>
<dbReference type="InterPro" id="IPR001810">
    <property type="entry name" value="F-box_dom"/>
</dbReference>
<dbReference type="Gene3D" id="3.80.10.10">
    <property type="entry name" value="Ribonuclease Inhibitor"/>
    <property type="match status" value="1"/>
</dbReference>
<protein>
    <recommendedName>
        <fullName evidence="2">F-box domain-containing protein</fullName>
    </recommendedName>
</protein>
<name>A0A9N9MSR6_9CUCU</name>
<dbReference type="SUPFAM" id="SSF52047">
    <property type="entry name" value="RNI-like"/>
    <property type="match status" value="1"/>
</dbReference>
<dbReference type="InterPro" id="IPR036047">
    <property type="entry name" value="F-box-like_dom_sf"/>
</dbReference>
<feature type="region of interest" description="Disordered" evidence="1">
    <location>
        <begin position="424"/>
        <end position="503"/>
    </location>
</feature>
<reference evidence="3" key="1">
    <citation type="submission" date="2022-01" db="EMBL/GenBank/DDBJ databases">
        <authorList>
            <person name="King R."/>
        </authorList>
    </citation>
    <scope>NUCLEOTIDE SEQUENCE</scope>
</reference>
<dbReference type="OrthoDB" id="9856535at2759"/>
<evidence type="ECO:0000313" key="4">
    <source>
        <dbReference type="Proteomes" id="UP001152799"/>
    </source>
</evidence>
<feature type="region of interest" description="Disordered" evidence="1">
    <location>
        <begin position="362"/>
        <end position="384"/>
    </location>
</feature>
<sequence>MGLQERSCKILQLSDCAMMYILSNLDATSLFQLSRTCHYFKNIVEDPKLWEFIEARKEPNSTKKVQYVCDRIHDRTTHILMRAESRYDGVIPQDTLLGLNQLQNLRVLALENQRIDGKNINLQRFPRTLVELSLKKSYVRNGKQFFHGSFMAMSNLRVLILDECDWLDSNFFISIAKYPNLEILSIIKCMRLHFNVLPYLSIARHACKQLKIIDCRFNTISNEVLMQASRSVMALYFQSMSSHKLDTGVKLMRLPQVEQADERAVSIRNESLYQFQFLTGHNIEELPQSLLYQDPYPECSCKWKNDVKNKKEADEAKGPWPVDDYIDFDIPPTKFICRRHMKDLKKLPKNFKNFFYDNQKKFYPSQSEDSNSDDDSDSEDNDRECCMFGVGKTQQMIVLKVREADEQGNLPQPEVINLFDVNDANRFDVNPPPRASSPQPGPSTSGTNRQAPKRKAEDEPGPSSSSSSDQQKKQKLPPEAGASTSSSNMAEPSPSRPTSVFRRSVVNTGPTSWSRLVTLNERVVFPVRAPYSIQVHHRTADRFDHIMEQIRQRIYFRYYEKIPQDANKTRLRRLSLRGYRAITDEALISIRNLNLDLLDVTYTRVTKEGISNFLVWNPNCRVLHPDYCVCKPRIPC</sequence>
<dbReference type="InterPro" id="IPR032675">
    <property type="entry name" value="LRR_dom_sf"/>
</dbReference>